<organism evidence="2 3">
    <name type="scientific">Cyphellophora attinorum</name>
    <dbReference type="NCBI Taxonomy" id="1664694"/>
    <lineage>
        <taxon>Eukaryota</taxon>
        <taxon>Fungi</taxon>
        <taxon>Dikarya</taxon>
        <taxon>Ascomycota</taxon>
        <taxon>Pezizomycotina</taxon>
        <taxon>Eurotiomycetes</taxon>
        <taxon>Chaetothyriomycetidae</taxon>
        <taxon>Chaetothyriales</taxon>
        <taxon>Cyphellophoraceae</taxon>
        <taxon>Cyphellophora</taxon>
    </lineage>
</organism>
<evidence type="ECO:0000313" key="2">
    <source>
        <dbReference type="EMBL" id="KPI36131.1"/>
    </source>
</evidence>
<dbReference type="Proteomes" id="UP000038010">
    <property type="component" value="Unassembled WGS sequence"/>
</dbReference>
<dbReference type="EMBL" id="LFJN01000033">
    <property type="protein sequence ID" value="KPI36131.1"/>
    <property type="molecule type" value="Genomic_DNA"/>
</dbReference>
<accession>A0A0N0NIR6</accession>
<dbReference type="GeneID" id="28741247"/>
<keyword evidence="3" id="KW-1185">Reference proteome</keyword>
<name>A0A0N0NIR6_9EURO</name>
<feature type="region of interest" description="Disordered" evidence="1">
    <location>
        <begin position="1"/>
        <end position="47"/>
    </location>
</feature>
<comment type="caution">
    <text evidence="2">The sequence shown here is derived from an EMBL/GenBank/DDBJ whole genome shotgun (WGS) entry which is preliminary data.</text>
</comment>
<protein>
    <submittedName>
        <fullName evidence="2">Uncharacterized protein</fullName>
    </submittedName>
</protein>
<gene>
    <name evidence="2" type="ORF">AB675_8883</name>
</gene>
<sequence>MSQSEQTAEMAAYKPSQQMTADAPAAGADVESQKTGEEQKQPRKLWGMRGGGIIPSFKSICARALSVASVWKAAARQLMTAAAVDWAAWCTAEVLRYYGS</sequence>
<proteinExistence type="predicted"/>
<evidence type="ECO:0000313" key="3">
    <source>
        <dbReference type="Proteomes" id="UP000038010"/>
    </source>
</evidence>
<evidence type="ECO:0000256" key="1">
    <source>
        <dbReference type="SAM" id="MobiDB-lite"/>
    </source>
</evidence>
<dbReference type="RefSeq" id="XP_017996094.1">
    <property type="nucleotide sequence ID" value="XM_018149367.1"/>
</dbReference>
<dbReference type="AlphaFoldDB" id="A0A0N0NIR6"/>
<reference evidence="2 3" key="1">
    <citation type="submission" date="2015-06" db="EMBL/GenBank/DDBJ databases">
        <title>Draft genome of the ant-associated black yeast Phialophora attae CBS 131958.</title>
        <authorList>
            <person name="Moreno L.F."/>
            <person name="Stielow B.J."/>
            <person name="de Hoog S."/>
            <person name="Vicente V.A."/>
            <person name="Weiss V.A."/>
            <person name="de Vries M."/>
            <person name="Cruz L.M."/>
            <person name="Souza E.M."/>
        </authorList>
    </citation>
    <scope>NUCLEOTIDE SEQUENCE [LARGE SCALE GENOMIC DNA]</scope>
    <source>
        <strain evidence="2 3">CBS 131958</strain>
    </source>
</reference>
<dbReference type="VEuPathDB" id="FungiDB:AB675_8883"/>
<feature type="compositionally biased region" description="Basic and acidic residues" evidence="1">
    <location>
        <begin position="31"/>
        <end position="41"/>
    </location>
</feature>